<keyword evidence="4" id="KW-0064">Aspartyl protease</keyword>
<reference evidence="11" key="1">
    <citation type="journal article" date="2023" name="GigaByte">
        <title>Genome assembly of the bearded iris, Iris pallida Lam.</title>
        <authorList>
            <person name="Bruccoleri R.E."/>
            <person name="Oakeley E.J."/>
            <person name="Faust A.M.E."/>
            <person name="Altorfer M."/>
            <person name="Dessus-Babus S."/>
            <person name="Burckhardt D."/>
            <person name="Oertli M."/>
            <person name="Naumann U."/>
            <person name="Petersen F."/>
            <person name="Wong J."/>
        </authorList>
    </citation>
    <scope>NUCLEOTIDE SEQUENCE</scope>
    <source>
        <strain evidence="11">GSM-AAB239-AS_SAM_17_03QT</strain>
    </source>
</reference>
<feature type="active site" evidence="8">
    <location>
        <position position="125"/>
    </location>
</feature>
<feature type="chain" id="PRO_5043545301" description="Peptidase A1 domain-containing protein" evidence="9">
    <location>
        <begin position="26"/>
        <end position="458"/>
    </location>
</feature>
<evidence type="ECO:0000256" key="9">
    <source>
        <dbReference type="SAM" id="SignalP"/>
    </source>
</evidence>
<keyword evidence="5" id="KW-0378">Hydrolase</keyword>
<comment type="similarity">
    <text evidence="1">Belongs to the peptidase A1 family.</text>
</comment>
<evidence type="ECO:0000256" key="6">
    <source>
        <dbReference type="ARBA" id="ARBA00023157"/>
    </source>
</evidence>
<dbReference type="Pfam" id="PF14541">
    <property type="entry name" value="TAXi_C"/>
    <property type="match status" value="1"/>
</dbReference>
<evidence type="ECO:0000313" key="12">
    <source>
        <dbReference type="Proteomes" id="UP001140949"/>
    </source>
</evidence>
<organism evidence="11 12">
    <name type="scientific">Iris pallida</name>
    <name type="common">Sweet iris</name>
    <dbReference type="NCBI Taxonomy" id="29817"/>
    <lineage>
        <taxon>Eukaryota</taxon>
        <taxon>Viridiplantae</taxon>
        <taxon>Streptophyta</taxon>
        <taxon>Embryophyta</taxon>
        <taxon>Tracheophyta</taxon>
        <taxon>Spermatophyta</taxon>
        <taxon>Magnoliopsida</taxon>
        <taxon>Liliopsida</taxon>
        <taxon>Asparagales</taxon>
        <taxon>Iridaceae</taxon>
        <taxon>Iridoideae</taxon>
        <taxon>Irideae</taxon>
        <taxon>Iris</taxon>
    </lineage>
</organism>
<dbReference type="InterPro" id="IPR032861">
    <property type="entry name" value="TAXi_N"/>
</dbReference>
<dbReference type="InterPro" id="IPR032799">
    <property type="entry name" value="TAXi_C"/>
</dbReference>
<comment type="caution">
    <text evidence="11">The sequence shown here is derived from an EMBL/GenBank/DDBJ whole genome shotgun (WGS) entry which is preliminary data.</text>
</comment>
<protein>
    <recommendedName>
        <fullName evidence="10">Peptidase A1 domain-containing protein</fullName>
    </recommendedName>
</protein>
<keyword evidence="7" id="KW-0325">Glycoprotein</keyword>
<dbReference type="Proteomes" id="UP001140949">
    <property type="component" value="Unassembled WGS sequence"/>
</dbReference>
<dbReference type="Pfam" id="PF14543">
    <property type="entry name" value="TAXi_N"/>
    <property type="match status" value="1"/>
</dbReference>
<keyword evidence="3 9" id="KW-0732">Signal</keyword>
<dbReference type="AlphaFoldDB" id="A0AAX6GML5"/>
<dbReference type="InterPro" id="IPR033121">
    <property type="entry name" value="PEPTIDASE_A1"/>
</dbReference>
<dbReference type="GO" id="GO:0006508">
    <property type="term" value="P:proteolysis"/>
    <property type="evidence" value="ECO:0007669"/>
    <property type="project" value="UniProtKB-KW"/>
</dbReference>
<keyword evidence="6" id="KW-1015">Disulfide bond</keyword>
<evidence type="ECO:0000256" key="3">
    <source>
        <dbReference type="ARBA" id="ARBA00022729"/>
    </source>
</evidence>
<evidence type="ECO:0000256" key="2">
    <source>
        <dbReference type="ARBA" id="ARBA00022670"/>
    </source>
</evidence>
<gene>
    <name evidence="11" type="ORF">M6B38_357615</name>
</gene>
<dbReference type="Gene3D" id="2.40.70.10">
    <property type="entry name" value="Acid Proteases"/>
    <property type="match status" value="2"/>
</dbReference>
<sequence length="458" mass="48358">MDSPRIHSFFFFFFFFCLVRSYASADLCANPPHSSSGARDLSIFHANSKCSTFSPPTSLPIDQFQTVLSSAAKDPSRLIYLSSLVAGTKPTTVPVASGQQFMQTNNYVLRAKLGTPGQLLFLALDTGSDAAWVPCAGCSSCPAASASFSPPSSSTYKTVDCASGWCPQFKGPACAAAAQAGSCGYNVSYGGNSFFSATLSQDTLRLAHDMVPDYVFGCVNSVTGGNSMPKQGLLGLGRGSSSLMAQSLSLYQGVFSYCLPSFKSYYFSGSLRLGSVGQPKIIRTTPLLLNPHRPSLYYVNLTAVSIGRGIGRVTVPVPPGSFDFDPQTGAGTVVDSGTVITRFVGPAYVAIRDEFRRQVSSSGNYSSLGAFDTCFATTGDLPVTPAVTLHLTGLDLTLPVENTLIHSSSTPLACLAMAAAPDNVNAVVNVIANYQQQNYRVLLDAANSKVGFARELCN</sequence>
<dbReference type="FunFam" id="2.40.70.10:FF:000022">
    <property type="entry name" value="Aspartyl protease AED3"/>
    <property type="match status" value="1"/>
</dbReference>
<dbReference type="InterPro" id="IPR001461">
    <property type="entry name" value="Aspartic_peptidase_A1"/>
</dbReference>
<feature type="domain" description="Peptidase A1" evidence="10">
    <location>
        <begin position="107"/>
        <end position="453"/>
    </location>
</feature>
<keyword evidence="2" id="KW-0645">Protease</keyword>
<evidence type="ECO:0000256" key="8">
    <source>
        <dbReference type="PIRSR" id="PIRSR601461-1"/>
    </source>
</evidence>
<dbReference type="PANTHER" id="PTHR13683:SF839">
    <property type="entry name" value="ASPARTYL PROTEASE AED3-LIKE"/>
    <property type="match status" value="1"/>
</dbReference>
<dbReference type="GO" id="GO:0004190">
    <property type="term" value="F:aspartic-type endopeptidase activity"/>
    <property type="evidence" value="ECO:0007669"/>
    <property type="project" value="UniProtKB-KW"/>
</dbReference>
<evidence type="ECO:0000256" key="4">
    <source>
        <dbReference type="ARBA" id="ARBA00022750"/>
    </source>
</evidence>
<dbReference type="SUPFAM" id="SSF50630">
    <property type="entry name" value="Acid proteases"/>
    <property type="match status" value="1"/>
</dbReference>
<feature type="signal peptide" evidence="9">
    <location>
        <begin position="1"/>
        <end position="25"/>
    </location>
</feature>
<evidence type="ECO:0000256" key="7">
    <source>
        <dbReference type="ARBA" id="ARBA00023180"/>
    </source>
</evidence>
<dbReference type="EMBL" id="JANAVB010018598">
    <property type="protein sequence ID" value="KAJ6829491.1"/>
    <property type="molecule type" value="Genomic_DNA"/>
</dbReference>
<proteinExistence type="inferred from homology"/>
<dbReference type="PANTHER" id="PTHR13683">
    <property type="entry name" value="ASPARTYL PROTEASES"/>
    <property type="match status" value="1"/>
</dbReference>
<keyword evidence="12" id="KW-1185">Reference proteome</keyword>
<reference evidence="11" key="2">
    <citation type="submission" date="2023-04" db="EMBL/GenBank/DDBJ databases">
        <authorList>
            <person name="Bruccoleri R.E."/>
            <person name="Oakeley E.J."/>
            <person name="Faust A.-M."/>
            <person name="Dessus-Babus S."/>
            <person name="Altorfer M."/>
            <person name="Burckhardt D."/>
            <person name="Oertli M."/>
            <person name="Naumann U."/>
            <person name="Petersen F."/>
            <person name="Wong J."/>
        </authorList>
    </citation>
    <scope>NUCLEOTIDE SEQUENCE</scope>
    <source>
        <strain evidence="11">GSM-AAB239-AS_SAM_17_03QT</strain>
        <tissue evidence="11">Leaf</tissue>
    </source>
</reference>
<evidence type="ECO:0000256" key="1">
    <source>
        <dbReference type="ARBA" id="ARBA00007447"/>
    </source>
</evidence>
<feature type="active site" evidence="8">
    <location>
        <position position="335"/>
    </location>
</feature>
<dbReference type="InterPro" id="IPR021109">
    <property type="entry name" value="Peptidase_aspartic_dom_sf"/>
</dbReference>
<evidence type="ECO:0000313" key="11">
    <source>
        <dbReference type="EMBL" id="KAJ6829491.1"/>
    </source>
</evidence>
<accession>A0AAX6GML5</accession>
<name>A0AAX6GML5_IRIPA</name>
<dbReference type="PROSITE" id="PS51767">
    <property type="entry name" value="PEPTIDASE_A1"/>
    <property type="match status" value="1"/>
</dbReference>
<evidence type="ECO:0000259" key="10">
    <source>
        <dbReference type="PROSITE" id="PS51767"/>
    </source>
</evidence>
<evidence type="ECO:0000256" key="5">
    <source>
        <dbReference type="ARBA" id="ARBA00022801"/>
    </source>
</evidence>